<dbReference type="Pfam" id="PF24842">
    <property type="entry name" value="UFD1_N2"/>
    <property type="match status" value="1"/>
</dbReference>
<dbReference type="InterPro" id="IPR024586">
    <property type="entry name" value="DnaJ-like_C11_C"/>
</dbReference>
<dbReference type="PANTHER" id="PTHR44157">
    <property type="entry name" value="DNAJ HOMOLOG SUBFAMILY C MEMBER 11"/>
    <property type="match status" value="1"/>
</dbReference>
<evidence type="ECO:0000256" key="6">
    <source>
        <dbReference type="ARBA" id="ARBA00023136"/>
    </source>
</evidence>
<keyword evidence="14" id="KW-1185">Reference proteome</keyword>
<dbReference type="InterPro" id="IPR036869">
    <property type="entry name" value="J_dom_sf"/>
</dbReference>
<accession>A0A9N8W9W1</accession>
<dbReference type="InterPro" id="IPR042299">
    <property type="entry name" value="Ufd1-like_Nn"/>
</dbReference>
<evidence type="ECO:0000256" key="2">
    <source>
        <dbReference type="ARBA" id="ARBA00006043"/>
    </source>
</evidence>
<dbReference type="EMBL" id="CAJVPP010000383">
    <property type="protein sequence ID" value="CAG8477209.1"/>
    <property type="molecule type" value="Genomic_DNA"/>
</dbReference>
<name>A0A9N8W9W1_FUNMO</name>
<dbReference type="PROSITE" id="PS50076">
    <property type="entry name" value="DNAJ_2"/>
    <property type="match status" value="1"/>
</dbReference>
<feature type="repeat" description="Solcar" evidence="9">
    <location>
        <begin position="614"/>
        <end position="694"/>
    </location>
</feature>
<dbReference type="Pfam" id="PF00226">
    <property type="entry name" value="DnaJ"/>
    <property type="match status" value="1"/>
</dbReference>
<dbReference type="GO" id="GO:0016020">
    <property type="term" value="C:membrane"/>
    <property type="evidence" value="ECO:0007669"/>
    <property type="project" value="UniProtKB-SubCell"/>
</dbReference>
<dbReference type="SUPFAM" id="SSF103506">
    <property type="entry name" value="Mitochondrial carrier"/>
    <property type="match status" value="1"/>
</dbReference>
<feature type="transmembrane region" description="Helical" evidence="11">
    <location>
        <begin position="416"/>
        <end position="437"/>
    </location>
</feature>
<evidence type="ECO:0000313" key="13">
    <source>
        <dbReference type="EMBL" id="CAG8477209.1"/>
    </source>
</evidence>
<organism evidence="13 14">
    <name type="scientific">Funneliformis mosseae</name>
    <name type="common">Endomycorrhizal fungus</name>
    <name type="synonym">Glomus mosseae</name>
    <dbReference type="NCBI Taxonomy" id="27381"/>
    <lineage>
        <taxon>Eukaryota</taxon>
        <taxon>Fungi</taxon>
        <taxon>Fungi incertae sedis</taxon>
        <taxon>Mucoromycota</taxon>
        <taxon>Glomeromycotina</taxon>
        <taxon>Glomeromycetes</taxon>
        <taxon>Glomerales</taxon>
        <taxon>Glomeraceae</taxon>
        <taxon>Funneliformis</taxon>
    </lineage>
</organism>
<evidence type="ECO:0000256" key="10">
    <source>
        <dbReference type="SAM" id="MobiDB-lite"/>
    </source>
</evidence>
<dbReference type="GO" id="GO:0005739">
    <property type="term" value="C:mitochondrion"/>
    <property type="evidence" value="ECO:0007669"/>
    <property type="project" value="GOC"/>
</dbReference>
<comment type="subcellular location">
    <subcellularLocation>
        <location evidence="1">Membrane</location>
        <topology evidence="1">Multi-pass membrane protein</topology>
    </subcellularLocation>
</comment>
<feature type="compositionally biased region" description="Low complexity" evidence="10">
    <location>
        <begin position="1129"/>
        <end position="1140"/>
    </location>
</feature>
<dbReference type="AlphaFoldDB" id="A0A9N8W9W1"/>
<dbReference type="Pfam" id="PF03152">
    <property type="entry name" value="UFD1_N1"/>
    <property type="match status" value="1"/>
</dbReference>
<keyword evidence="5 11" id="KW-1133">Transmembrane helix</keyword>
<gene>
    <name evidence="13" type="ORF">FMOSSE_LOCUS2820</name>
</gene>
<dbReference type="Gene3D" id="1.50.40.10">
    <property type="entry name" value="Mitochondrial carrier domain"/>
    <property type="match status" value="2"/>
</dbReference>
<proteinExistence type="inferred from homology"/>
<keyword evidence="4" id="KW-0833">Ubl conjugation pathway</keyword>
<evidence type="ECO:0000256" key="8">
    <source>
        <dbReference type="ARBA" id="ARBA00074895"/>
    </source>
</evidence>
<dbReference type="InterPro" id="IPR018108">
    <property type="entry name" value="MCP_transmembrane"/>
</dbReference>
<feature type="transmembrane region" description="Helical" evidence="11">
    <location>
        <begin position="665"/>
        <end position="688"/>
    </location>
</feature>
<dbReference type="Pfam" id="PF00153">
    <property type="entry name" value="Mito_carr"/>
    <property type="match status" value="3"/>
</dbReference>
<evidence type="ECO:0000256" key="4">
    <source>
        <dbReference type="ARBA" id="ARBA00022786"/>
    </source>
</evidence>
<dbReference type="PROSITE" id="PS50920">
    <property type="entry name" value="SOLCAR"/>
    <property type="match status" value="3"/>
</dbReference>
<evidence type="ECO:0000313" key="14">
    <source>
        <dbReference type="Proteomes" id="UP000789375"/>
    </source>
</evidence>
<evidence type="ECO:0000256" key="3">
    <source>
        <dbReference type="ARBA" id="ARBA00022692"/>
    </source>
</evidence>
<dbReference type="Gene3D" id="3.10.330.10">
    <property type="match status" value="1"/>
</dbReference>
<dbReference type="InterPro" id="IPR055418">
    <property type="entry name" value="UFD1_N2"/>
</dbReference>
<keyword evidence="7" id="KW-0143">Chaperone</keyword>
<dbReference type="InterPro" id="IPR055417">
    <property type="entry name" value="UFD1_N1"/>
</dbReference>
<dbReference type="FunFam" id="2.40.40.50:FF:000001">
    <property type="entry name" value="Ubiquitin fusion degradation protein 1 homolog"/>
    <property type="match status" value="1"/>
</dbReference>
<evidence type="ECO:0000256" key="5">
    <source>
        <dbReference type="ARBA" id="ARBA00022989"/>
    </source>
</evidence>
<dbReference type="InterPro" id="IPR052243">
    <property type="entry name" value="Mito_inner_membrane_organizer"/>
</dbReference>
<dbReference type="PRINTS" id="PR00625">
    <property type="entry name" value="JDOMAIN"/>
</dbReference>
<dbReference type="SUPFAM" id="SSF46565">
    <property type="entry name" value="Chaperone J-domain"/>
    <property type="match status" value="1"/>
</dbReference>
<dbReference type="InterPro" id="IPR001623">
    <property type="entry name" value="DnaJ_domain"/>
</dbReference>
<feature type="repeat" description="Solcar" evidence="9">
    <location>
        <begin position="806"/>
        <end position="891"/>
    </location>
</feature>
<dbReference type="PANTHER" id="PTHR44157:SF1">
    <property type="entry name" value="DNAJ HOMOLOG SUBFAMILY C MEMBER 11"/>
    <property type="match status" value="1"/>
</dbReference>
<protein>
    <recommendedName>
        <fullName evidence="8">Ubiquitin fusion degradation protein 1</fullName>
    </recommendedName>
</protein>
<keyword evidence="6 9" id="KW-0472">Membrane</keyword>
<dbReference type="InterPro" id="IPR023395">
    <property type="entry name" value="MCP_dom_sf"/>
</dbReference>
<comment type="similarity">
    <text evidence="2">Belongs to the UFD1 family.</text>
</comment>
<evidence type="ECO:0000256" key="11">
    <source>
        <dbReference type="SAM" id="Phobius"/>
    </source>
</evidence>
<comment type="caution">
    <text evidence="13">The sequence shown here is derived from an EMBL/GenBank/DDBJ whole genome shotgun (WGS) entry which is preliminary data.</text>
</comment>
<dbReference type="Gene3D" id="2.40.40.50">
    <property type="entry name" value="Ubiquitin fusion degradation protein UFD1, N-terminal domain"/>
    <property type="match status" value="1"/>
</dbReference>
<evidence type="ECO:0000259" key="12">
    <source>
        <dbReference type="PROSITE" id="PS50076"/>
    </source>
</evidence>
<feature type="repeat" description="Solcar" evidence="9">
    <location>
        <begin position="707"/>
        <end position="795"/>
    </location>
</feature>
<dbReference type="CDD" id="cd06257">
    <property type="entry name" value="DnaJ"/>
    <property type="match status" value="1"/>
</dbReference>
<dbReference type="Gene3D" id="1.10.287.110">
    <property type="entry name" value="DnaJ domain"/>
    <property type="match status" value="1"/>
</dbReference>
<feature type="domain" description="J" evidence="12">
    <location>
        <begin position="35"/>
        <end position="124"/>
    </location>
</feature>
<evidence type="ECO:0000256" key="7">
    <source>
        <dbReference type="ARBA" id="ARBA00023186"/>
    </source>
</evidence>
<evidence type="ECO:0000256" key="9">
    <source>
        <dbReference type="PROSITE-ProRule" id="PRU00282"/>
    </source>
</evidence>
<sequence length="1198" mass="132630">MDSYENTSSIPNLNEDFAEVNYDQLEGSLTPPPLDLYGVLNVSQEATEEEIKDAYKKLCRTFHPDKHVNPENKKAAETKFQVIQKAYEGNFQAHKSRKQQYSYIVFTCSVLTDPNKRIVYDMFGEEGLSTSWEVGPRLKTPQELREEFERQARLKKQQEVENLGDIQLSIDATQAFDPYDRRRNRLSMNNFFENTEITQLNMKHSFETQLRPQTQVVVIGQTLLRNGIGGGNIVGTLRHSFSPKIWAEVGSSIVQPRIMTAKASYSSIYSPPNLVFTGGRVLGKNITGYLTYKTGAWSLGPWRANELNYRRERSAVSISINGSYERSGYNFEIQTGIAQSYISLHYNHKLFDDYLVKTSTTLSTTSGLTSILLGERKITENTKASLAVECGFPHGITFKCRITIPILVSPEFNYKIIFWGTVLPIITIAAVEQIILIPMRQRKKAEKLAALRELHAEHIENRKREAAEAIRLLLPSVERKTEVEREKDGLVILEAWYGNVSSLNGEGLLEEKSDVIDVKIPVQALVHESQLTIPGRYSKSNIMGFYDPCMGERKQLKIRYQFQRKLHEVTVDDTSPVACPLRCKRSEKNDIMSTEITAPTPSTTLQLEEVVEVKKQTTSGVKSFLAGGFGGVTCVLVRLQTAPEGAYTGMADATRQILVKDGIRGLYRGMGPPLVGITPIFAISFWSYNLGKKIVMSVNPNRTSSELSIGEIMIAGGLSAGPTTLIMSPVERVKVLLQIQGQGGVNKYKGPMDVVRQLYKEGGLSSIYRGVGATLARDGPGSAVYYGAYELTKRLLTPANASPDSLNPAAILFAGGMAGVAMWSIAIPPDVIKSRLQTAPPGTYKNAFDCLRKTIAQDGTKALFKGIGPALFRAFPANAATFLGGFDEIGLGYGVPMHQHLNNSFSEMYRCYSVTLMQGNERQNVNFGGKIILPPSALAKLASLEIEYPMLFELRNQNGQQHSHAGVLEFIAEEGRVYLPYWMMQTLLLDQGDIIEIKSAELPLGTFVKIQPQTVDFLDISDPKAVLENAFRNFSTLTQGDLIQINYNNKIYEILVLEVRPGNNEPGNNGISIVETDLEVDFAPPVGYVEPKPQPKPSMANKIKIEDPPTDTKGFSAFQGSGQRLNGKSVKSSSSTASDSNGTLTAKLKELSENDDVPAPLNLPFGKLFFGYRLRAPKAEAGLSQPSSTFDGKGYSLK</sequence>
<dbReference type="Proteomes" id="UP000789375">
    <property type="component" value="Unassembled WGS sequence"/>
</dbReference>
<dbReference type="InterPro" id="IPR055225">
    <property type="entry name" value="DNAJC11-like_beta-barrel"/>
</dbReference>
<dbReference type="SMART" id="SM00271">
    <property type="entry name" value="DnaJ"/>
    <property type="match status" value="1"/>
</dbReference>
<feature type="region of interest" description="Disordered" evidence="10">
    <location>
        <begin position="1179"/>
        <end position="1198"/>
    </location>
</feature>
<keyword evidence="3 9" id="KW-0812">Transmembrane</keyword>
<feature type="region of interest" description="Disordered" evidence="10">
    <location>
        <begin position="1087"/>
        <end position="1142"/>
    </location>
</feature>
<dbReference type="GO" id="GO:0042407">
    <property type="term" value="P:cristae formation"/>
    <property type="evidence" value="ECO:0007669"/>
    <property type="project" value="TreeGrafter"/>
</dbReference>
<dbReference type="Pfam" id="PF11875">
    <property type="entry name" value="DnaJ-like_C11_C"/>
    <property type="match status" value="1"/>
</dbReference>
<dbReference type="Pfam" id="PF22774">
    <property type="entry name" value="DNAJC11_beta-barrel"/>
    <property type="match status" value="1"/>
</dbReference>
<reference evidence="13" key="1">
    <citation type="submission" date="2021-06" db="EMBL/GenBank/DDBJ databases">
        <authorList>
            <person name="Kallberg Y."/>
            <person name="Tangrot J."/>
            <person name="Rosling A."/>
        </authorList>
    </citation>
    <scope>NUCLEOTIDE SEQUENCE</scope>
    <source>
        <strain evidence="13">87-6 pot B 2015</strain>
    </source>
</reference>
<evidence type="ECO:0000256" key="1">
    <source>
        <dbReference type="ARBA" id="ARBA00004141"/>
    </source>
</evidence>